<dbReference type="Proteomes" id="UP000003688">
    <property type="component" value="Unassembled WGS sequence"/>
</dbReference>
<dbReference type="Gene3D" id="3.40.440.10">
    <property type="entry name" value="Adenylosuccinate Synthetase, subunit A, domain 1"/>
    <property type="match status" value="1"/>
</dbReference>
<evidence type="ECO:0000256" key="9">
    <source>
        <dbReference type="PROSITE-ProRule" id="PRU10134"/>
    </source>
</evidence>
<reference evidence="11 12" key="1">
    <citation type="journal article" date="2011" name="J. Bacteriol.">
        <title>Genome sequence of 'Pedosphaera parvula' Ellin514, an aerobic Verrucomicrobial isolate from pasture soil.</title>
        <authorList>
            <person name="Kant R."/>
            <person name="van Passel M.W."/>
            <person name="Sangwan P."/>
            <person name="Palva A."/>
            <person name="Lucas S."/>
            <person name="Copeland A."/>
            <person name="Lapidus A."/>
            <person name="Glavina Del Rio T."/>
            <person name="Dalin E."/>
            <person name="Tice H."/>
            <person name="Bruce D."/>
            <person name="Goodwin L."/>
            <person name="Pitluck S."/>
            <person name="Chertkov O."/>
            <person name="Larimer F.W."/>
            <person name="Land M.L."/>
            <person name="Hauser L."/>
            <person name="Brettin T.S."/>
            <person name="Detter J.C."/>
            <person name="Han S."/>
            <person name="de Vos W.M."/>
            <person name="Janssen P.H."/>
            <person name="Smidt H."/>
        </authorList>
    </citation>
    <scope>NUCLEOTIDE SEQUENCE [LARGE SCALE GENOMIC DNA]</scope>
    <source>
        <strain evidence="11 12">Ellin514</strain>
    </source>
</reference>
<feature type="binding site" description="in other chain" evidence="8">
    <location>
        <begin position="38"/>
        <end position="41"/>
    </location>
    <ligand>
        <name>IMP</name>
        <dbReference type="ChEBI" id="CHEBI:58053"/>
        <note>ligand shared between dimeric partners</note>
    </ligand>
</feature>
<evidence type="ECO:0000256" key="4">
    <source>
        <dbReference type="ARBA" id="ARBA00022741"/>
    </source>
</evidence>
<dbReference type="HAMAP" id="MF_00011">
    <property type="entry name" value="Adenylosucc_synth"/>
    <property type="match status" value="1"/>
</dbReference>
<feature type="active site" description="Proton acceptor" evidence="8">
    <location>
        <position position="13"/>
    </location>
</feature>
<feature type="binding site" evidence="8">
    <location>
        <position position="40"/>
    </location>
    <ligand>
        <name>Mg(2+)</name>
        <dbReference type="ChEBI" id="CHEBI:18420"/>
    </ligand>
</feature>
<comment type="caution">
    <text evidence="11">The sequence shown here is derived from an EMBL/GenBank/DDBJ whole genome shotgun (WGS) entry which is preliminary data.</text>
</comment>
<evidence type="ECO:0000313" key="12">
    <source>
        <dbReference type="Proteomes" id="UP000003688"/>
    </source>
</evidence>
<keyword evidence="8" id="KW-0963">Cytoplasm</keyword>
<dbReference type="PANTHER" id="PTHR11846:SF0">
    <property type="entry name" value="ADENYLOSUCCINATE SYNTHETASE"/>
    <property type="match status" value="1"/>
</dbReference>
<dbReference type="RefSeq" id="WP_007418596.1">
    <property type="nucleotide sequence ID" value="NZ_ABOX02000071.1"/>
</dbReference>
<dbReference type="GO" id="GO:0044208">
    <property type="term" value="P:'de novo' AMP biosynthetic process"/>
    <property type="evidence" value="ECO:0007669"/>
    <property type="project" value="UniProtKB-UniRule"/>
</dbReference>
<dbReference type="InterPro" id="IPR033128">
    <property type="entry name" value="Adenylosuccin_syn_Lys_AS"/>
</dbReference>
<dbReference type="NCBIfam" id="NF002223">
    <property type="entry name" value="PRK01117.1"/>
    <property type="match status" value="1"/>
</dbReference>
<comment type="catalytic activity">
    <reaction evidence="8 10">
        <text>IMP + L-aspartate + GTP = N(6)-(1,2-dicarboxyethyl)-AMP + GDP + phosphate + 2 H(+)</text>
        <dbReference type="Rhea" id="RHEA:15753"/>
        <dbReference type="ChEBI" id="CHEBI:15378"/>
        <dbReference type="ChEBI" id="CHEBI:29991"/>
        <dbReference type="ChEBI" id="CHEBI:37565"/>
        <dbReference type="ChEBI" id="CHEBI:43474"/>
        <dbReference type="ChEBI" id="CHEBI:57567"/>
        <dbReference type="ChEBI" id="CHEBI:58053"/>
        <dbReference type="ChEBI" id="CHEBI:58189"/>
        <dbReference type="EC" id="6.3.4.4"/>
    </reaction>
</comment>
<comment type="similarity">
    <text evidence="8 10">Belongs to the adenylosuccinate synthetase family.</text>
</comment>
<gene>
    <name evidence="8" type="primary">purA</name>
    <name evidence="11" type="ORF">Cflav_PD0357</name>
</gene>
<dbReference type="FunFam" id="3.90.170.10:FF:000001">
    <property type="entry name" value="Adenylosuccinate synthetase"/>
    <property type="match status" value="1"/>
</dbReference>
<evidence type="ECO:0000313" key="11">
    <source>
        <dbReference type="EMBL" id="EEF57384.1"/>
    </source>
</evidence>
<evidence type="ECO:0000256" key="3">
    <source>
        <dbReference type="ARBA" id="ARBA00022723"/>
    </source>
</evidence>
<feature type="binding site" evidence="8">
    <location>
        <position position="13"/>
    </location>
    <ligand>
        <name>Mg(2+)</name>
        <dbReference type="ChEBI" id="CHEBI:18420"/>
    </ligand>
</feature>
<keyword evidence="5 8" id="KW-0658">Purine biosynthesis</keyword>
<dbReference type="AlphaFoldDB" id="B9XS13"/>
<comment type="pathway">
    <text evidence="8 10">Purine metabolism; AMP biosynthesis via de novo pathway; AMP from IMP: step 1/2.</text>
</comment>
<protein>
    <recommendedName>
        <fullName evidence="8 10">Adenylosuccinate synthetase</fullName>
        <shortName evidence="8">AMPSase</shortName>
        <shortName evidence="8">AdSS</shortName>
        <ecNumber evidence="8 10">6.3.4.4</ecNumber>
    </recommendedName>
    <alternativeName>
        <fullName evidence="8">IMP--aspartate ligase</fullName>
    </alternativeName>
</protein>
<feature type="active site" evidence="9">
    <location>
        <position position="140"/>
    </location>
</feature>
<feature type="active site" description="Proton donor" evidence="8">
    <location>
        <position position="41"/>
    </location>
</feature>
<comment type="cofactor">
    <cofactor evidence="8">
        <name>Mg(2+)</name>
        <dbReference type="ChEBI" id="CHEBI:18420"/>
    </cofactor>
    <text evidence="8">Binds 1 Mg(2+) ion per subunit.</text>
</comment>
<comment type="subcellular location">
    <subcellularLocation>
        <location evidence="8">Cytoplasm</location>
    </subcellularLocation>
</comment>
<feature type="binding site" description="in other chain" evidence="8">
    <location>
        <position position="129"/>
    </location>
    <ligand>
        <name>IMP</name>
        <dbReference type="ChEBI" id="CHEBI:58053"/>
        <note>ligand shared between dimeric partners</note>
    </ligand>
</feature>
<keyword evidence="7 8" id="KW-0342">GTP-binding</keyword>
<proteinExistence type="inferred from homology"/>
<dbReference type="PROSITE" id="PS00513">
    <property type="entry name" value="ADENYLOSUCCIN_SYN_2"/>
    <property type="match status" value="1"/>
</dbReference>
<evidence type="ECO:0000256" key="7">
    <source>
        <dbReference type="ARBA" id="ARBA00023134"/>
    </source>
</evidence>
<dbReference type="PROSITE" id="PS01266">
    <property type="entry name" value="ADENYLOSUCCIN_SYN_1"/>
    <property type="match status" value="1"/>
</dbReference>
<feature type="binding site" evidence="8">
    <location>
        <position position="303"/>
    </location>
    <ligand>
        <name>GTP</name>
        <dbReference type="ChEBI" id="CHEBI:37565"/>
    </ligand>
</feature>
<name>B9XS13_PEDPL</name>
<dbReference type="Gene3D" id="1.10.300.10">
    <property type="entry name" value="Adenylosuccinate Synthetase, subunit A, domain 2"/>
    <property type="match status" value="1"/>
</dbReference>
<sequence length="422" mass="45872">MANTILVGAQWGDEGKGKIIDVLTEQADVVVRTQGGNNAGHTVFIGKQKYVLHLIPSGILRKSKTCVIGNGVVIDPVSLVEEIDGLEKMNVKVNGNLFISETAHLVFPYHRELDAQREILKGKNKIGTTKRGIGPAYGDKAARTGLRVIDLVNPARFEVLLKQKIKENNEVLKAFGAKPISFAKVLEAYRKAGDRLKPFVTNTVVLLDKSIRRGDDILFEGAQGTFLDIDHGTYPFVTSSNTTAGGACTGSGVAPNRMDRVVGVMKAYTTRVGEGPLPTENAEIADLLHGMGREFGATTGRARRCGWFDSVATRHATMVNGIDELAVTNVDGLDTVETIRVCIGYKIGSTRYDYIPNEIEALAKCTPVYAEFPGWLTPTHEIRDWKKMPAKAKTYLKALAELTGAKLAIASTGPAREQTMFL</sequence>
<feature type="binding site" evidence="8">
    <location>
        <begin position="297"/>
        <end position="303"/>
    </location>
    <ligand>
        <name>substrate</name>
    </ligand>
</feature>
<feature type="binding site" description="in other chain" evidence="8">
    <location>
        <position position="223"/>
    </location>
    <ligand>
        <name>IMP</name>
        <dbReference type="ChEBI" id="CHEBI:58053"/>
        <note>ligand shared between dimeric partners</note>
    </ligand>
</feature>
<organism evidence="11 12">
    <name type="scientific">Pedosphaera parvula (strain Ellin514)</name>
    <dbReference type="NCBI Taxonomy" id="320771"/>
    <lineage>
        <taxon>Bacteria</taxon>
        <taxon>Pseudomonadati</taxon>
        <taxon>Verrucomicrobiota</taxon>
        <taxon>Pedosphaerae</taxon>
        <taxon>Pedosphaerales</taxon>
        <taxon>Pedosphaeraceae</taxon>
        <taxon>Pedosphaera</taxon>
    </lineage>
</organism>
<feature type="binding site" evidence="8">
    <location>
        <begin position="40"/>
        <end position="42"/>
    </location>
    <ligand>
        <name>GTP</name>
        <dbReference type="ChEBI" id="CHEBI:37565"/>
    </ligand>
</feature>
<evidence type="ECO:0000256" key="2">
    <source>
        <dbReference type="ARBA" id="ARBA00022598"/>
    </source>
</evidence>
<dbReference type="InterPro" id="IPR027417">
    <property type="entry name" value="P-loop_NTPase"/>
</dbReference>
<dbReference type="InterPro" id="IPR042109">
    <property type="entry name" value="Adenylosuccinate_synth_dom1"/>
</dbReference>
<dbReference type="InterPro" id="IPR042110">
    <property type="entry name" value="Adenylosuccinate_synth_dom2"/>
</dbReference>
<dbReference type="InterPro" id="IPR042111">
    <property type="entry name" value="Adenylosuccinate_synth_dom3"/>
</dbReference>
<dbReference type="STRING" id="320771.Cflav_PD0357"/>
<evidence type="ECO:0000256" key="5">
    <source>
        <dbReference type="ARBA" id="ARBA00022755"/>
    </source>
</evidence>
<dbReference type="SUPFAM" id="SSF52540">
    <property type="entry name" value="P-loop containing nucleoside triphosphate hydrolases"/>
    <property type="match status" value="1"/>
</dbReference>
<feature type="binding site" evidence="8">
    <location>
        <begin position="411"/>
        <end position="413"/>
    </location>
    <ligand>
        <name>GTP</name>
        <dbReference type="ChEBI" id="CHEBI:37565"/>
    </ligand>
</feature>
<dbReference type="EC" id="6.3.4.4" evidence="8 10"/>
<dbReference type="InterPro" id="IPR001114">
    <property type="entry name" value="Adenylosuccinate_synthetase"/>
</dbReference>
<dbReference type="GO" id="GO:0004019">
    <property type="term" value="F:adenylosuccinate synthase activity"/>
    <property type="evidence" value="ECO:0007669"/>
    <property type="project" value="UniProtKB-UniRule"/>
</dbReference>
<dbReference type="InterPro" id="IPR018220">
    <property type="entry name" value="Adenylosuccin_syn_GTP-bd"/>
</dbReference>
<evidence type="ECO:0000256" key="1">
    <source>
        <dbReference type="ARBA" id="ARBA00011738"/>
    </source>
</evidence>
<keyword evidence="4 8" id="KW-0547">Nucleotide-binding</keyword>
<dbReference type="UniPathway" id="UPA00075">
    <property type="reaction ID" value="UER00335"/>
</dbReference>
<dbReference type="OrthoDB" id="9807553at2"/>
<feature type="binding site" evidence="8">
    <location>
        <position position="143"/>
    </location>
    <ligand>
        <name>IMP</name>
        <dbReference type="ChEBI" id="CHEBI:58053"/>
        <note>ligand shared between dimeric partners</note>
    </ligand>
</feature>
<dbReference type="GO" id="GO:0005737">
    <property type="term" value="C:cytoplasm"/>
    <property type="evidence" value="ECO:0007669"/>
    <property type="project" value="UniProtKB-SubCell"/>
</dbReference>
<feature type="binding site" evidence="8">
    <location>
        <begin position="12"/>
        <end position="18"/>
    </location>
    <ligand>
        <name>GTP</name>
        <dbReference type="ChEBI" id="CHEBI:37565"/>
    </ligand>
</feature>
<dbReference type="NCBIfam" id="TIGR00184">
    <property type="entry name" value="purA"/>
    <property type="match status" value="1"/>
</dbReference>
<feature type="binding site" description="in other chain" evidence="8">
    <location>
        <position position="301"/>
    </location>
    <ligand>
        <name>IMP</name>
        <dbReference type="ChEBI" id="CHEBI:58053"/>
        <note>ligand shared between dimeric partners</note>
    </ligand>
</feature>
<dbReference type="GO" id="GO:0046040">
    <property type="term" value="P:IMP metabolic process"/>
    <property type="evidence" value="ECO:0007669"/>
    <property type="project" value="TreeGrafter"/>
</dbReference>
<dbReference type="PANTHER" id="PTHR11846">
    <property type="entry name" value="ADENYLOSUCCINATE SYNTHETASE"/>
    <property type="match status" value="1"/>
</dbReference>
<evidence type="ECO:0000256" key="8">
    <source>
        <dbReference type="HAMAP-Rule" id="MF_00011"/>
    </source>
</evidence>
<dbReference type="Pfam" id="PF00709">
    <property type="entry name" value="Adenylsucc_synt"/>
    <property type="match status" value="1"/>
</dbReference>
<accession>B9XS13</accession>
<keyword evidence="2 8" id="KW-0436">Ligase</keyword>
<dbReference type="GO" id="GO:0000287">
    <property type="term" value="F:magnesium ion binding"/>
    <property type="evidence" value="ECO:0007669"/>
    <property type="project" value="UniProtKB-UniRule"/>
</dbReference>
<keyword evidence="12" id="KW-1185">Reference proteome</keyword>
<feature type="binding site" description="in other chain" evidence="8">
    <location>
        <begin position="13"/>
        <end position="16"/>
    </location>
    <ligand>
        <name>IMP</name>
        <dbReference type="ChEBI" id="CHEBI:58053"/>
        <note>ligand shared between dimeric partners</note>
    </ligand>
</feature>
<evidence type="ECO:0000256" key="6">
    <source>
        <dbReference type="ARBA" id="ARBA00022842"/>
    </source>
</evidence>
<dbReference type="CDD" id="cd03108">
    <property type="entry name" value="AdSS"/>
    <property type="match status" value="1"/>
</dbReference>
<keyword evidence="3 8" id="KW-0479">Metal-binding</keyword>
<comment type="subunit">
    <text evidence="1 8">Homodimer.</text>
</comment>
<evidence type="ECO:0000256" key="10">
    <source>
        <dbReference type="RuleBase" id="RU000520"/>
    </source>
</evidence>
<comment type="function">
    <text evidence="8">Plays an important role in the de novo pathway of purine nucleotide biosynthesis. Catalyzes the first committed step in the biosynthesis of AMP from IMP.</text>
</comment>
<keyword evidence="6 8" id="KW-0460">Magnesium</keyword>
<dbReference type="Gene3D" id="3.90.170.10">
    <property type="entry name" value="Adenylosuccinate Synthetase, subunit A, domain 3"/>
    <property type="match status" value="1"/>
</dbReference>
<dbReference type="FunFam" id="1.10.300.10:FF:000001">
    <property type="entry name" value="Adenylosuccinate synthetase"/>
    <property type="match status" value="1"/>
</dbReference>
<dbReference type="GO" id="GO:0005525">
    <property type="term" value="F:GTP binding"/>
    <property type="evidence" value="ECO:0007669"/>
    <property type="project" value="UniProtKB-UniRule"/>
</dbReference>
<feature type="binding site" evidence="8">
    <location>
        <begin position="329"/>
        <end position="331"/>
    </location>
    <ligand>
        <name>GTP</name>
        <dbReference type="ChEBI" id="CHEBI:37565"/>
    </ligand>
</feature>
<dbReference type="SMART" id="SM00788">
    <property type="entry name" value="Adenylsucc_synt"/>
    <property type="match status" value="1"/>
</dbReference>
<dbReference type="EMBL" id="ABOX02000071">
    <property type="protein sequence ID" value="EEF57384.1"/>
    <property type="molecule type" value="Genomic_DNA"/>
</dbReference>
<feature type="binding site" description="in other chain" evidence="8">
    <location>
        <position position="238"/>
    </location>
    <ligand>
        <name>IMP</name>
        <dbReference type="ChEBI" id="CHEBI:58053"/>
        <note>ligand shared between dimeric partners</note>
    </ligand>
</feature>